<evidence type="ECO:0000259" key="3">
    <source>
        <dbReference type="Pfam" id="PF08028"/>
    </source>
</evidence>
<dbReference type="SUPFAM" id="SSF47203">
    <property type="entry name" value="Acyl-CoA dehydrogenase C-terminal domain-like"/>
    <property type="match status" value="1"/>
</dbReference>
<dbReference type="EMBL" id="JAPJDO010000045">
    <property type="protein sequence ID" value="MCX2940688.1"/>
    <property type="molecule type" value="Genomic_DNA"/>
</dbReference>
<feature type="domain" description="Acyl-CoA dehydrogenase C-terminal" evidence="3">
    <location>
        <begin position="231"/>
        <end position="362"/>
    </location>
</feature>
<dbReference type="InterPro" id="IPR013786">
    <property type="entry name" value="AcylCoA_DH/ox_N"/>
</dbReference>
<keyword evidence="5" id="KW-1185">Reference proteome</keyword>
<keyword evidence="1" id="KW-0560">Oxidoreductase</keyword>
<accession>A0ABT3SMK5</accession>
<evidence type="ECO:0000313" key="5">
    <source>
        <dbReference type="Proteomes" id="UP001300745"/>
    </source>
</evidence>
<dbReference type="RefSeq" id="WP_266000554.1">
    <property type="nucleotide sequence ID" value="NZ_JAPJDN010000045.1"/>
</dbReference>
<dbReference type="InterPro" id="IPR009100">
    <property type="entry name" value="AcylCoA_DH/oxidase_NM_dom_sf"/>
</dbReference>
<name>A0ABT3SMK5_9MYCO</name>
<evidence type="ECO:0000313" key="4">
    <source>
        <dbReference type="EMBL" id="MCX2940688.1"/>
    </source>
</evidence>
<organism evidence="4 5">
    <name type="scientific">Mycobacterium pinniadriaticum</name>
    <dbReference type="NCBI Taxonomy" id="2994102"/>
    <lineage>
        <taxon>Bacteria</taxon>
        <taxon>Bacillati</taxon>
        <taxon>Actinomycetota</taxon>
        <taxon>Actinomycetes</taxon>
        <taxon>Mycobacteriales</taxon>
        <taxon>Mycobacteriaceae</taxon>
        <taxon>Mycobacterium</taxon>
    </lineage>
</organism>
<dbReference type="Gene3D" id="1.10.540.10">
    <property type="entry name" value="Acyl-CoA dehydrogenase/oxidase, N-terminal domain"/>
    <property type="match status" value="1"/>
</dbReference>
<dbReference type="Pfam" id="PF02771">
    <property type="entry name" value="Acyl-CoA_dh_N"/>
    <property type="match status" value="1"/>
</dbReference>
<dbReference type="InterPro" id="IPR013107">
    <property type="entry name" value="Acyl-CoA_DH_C"/>
</dbReference>
<dbReference type="InterPro" id="IPR037069">
    <property type="entry name" value="AcylCoA_DH/ox_N_sf"/>
</dbReference>
<dbReference type="PANTHER" id="PTHR43884:SF25">
    <property type="entry name" value="ACYL-COA DEHYDROGENASE YDBM-RELATED"/>
    <property type="match status" value="1"/>
</dbReference>
<dbReference type="InterPro" id="IPR036250">
    <property type="entry name" value="AcylCo_DH-like_C"/>
</dbReference>
<feature type="domain" description="Acyl-CoA dehydrogenase/oxidase N-terminal" evidence="2">
    <location>
        <begin position="8"/>
        <end position="79"/>
    </location>
</feature>
<dbReference type="InterPro" id="IPR046373">
    <property type="entry name" value="Acyl-CoA_Oxase/DH_mid-dom_sf"/>
</dbReference>
<dbReference type="Pfam" id="PF08028">
    <property type="entry name" value="Acyl-CoA_dh_2"/>
    <property type="match status" value="1"/>
</dbReference>
<dbReference type="Gene3D" id="2.40.110.10">
    <property type="entry name" value="Butyryl-CoA Dehydrogenase, subunit A, domain 2"/>
    <property type="match status" value="1"/>
</dbReference>
<gene>
    <name evidence="4" type="ORF">ORI27_28745</name>
</gene>
<dbReference type="Proteomes" id="UP001300745">
    <property type="component" value="Unassembled WGS sequence"/>
</dbReference>
<evidence type="ECO:0000256" key="1">
    <source>
        <dbReference type="ARBA" id="ARBA00023002"/>
    </source>
</evidence>
<reference evidence="4 5" key="1">
    <citation type="submission" date="2022-11" db="EMBL/GenBank/DDBJ databases">
        <title>Mycobacterium sp. nov.</title>
        <authorList>
            <person name="Papic B."/>
            <person name="Spicic S."/>
            <person name="Duvnjak S."/>
        </authorList>
    </citation>
    <scope>NUCLEOTIDE SEQUENCE [LARGE SCALE GENOMIC DNA]</scope>
    <source>
        <strain evidence="4 5">CVI_P4</strain>
    </source>
</reference>
<dbReference type="PANTHER" id="PTHR43884">
    <property type="entry name" value="ACYL-COA DEHYDROGENASE"/>
    <property type="match status" value="1"/>
</dbReference>
<comment type="caution">
    <text evidence="4">The sequence shown here is derived from an EMBL/GenBank/DDBJ whole genome shotgun (WGS) entry which is preliminary data.</text>
</comment>
<sequence>MFAAVRALTPEITERASEAEEKLGVPPDIHQKLTHAGAFRMYLPKSVGGEGLTLAEGMRVIEEVSRGDGSTGWSVMVGAVWGILWTHFPAAFVHDVFAGGPDVLARGAVAPKGTAEVTDGGYRVKGRWPFGSGSYENQWVWANCIVTQNGIPRIGPSGVPEMRMVVLPAEQVEFLDTWNVVGMRASSSDDFVIDDKFVPAEHTGDIFDGAASTFDGPLYRLPFRVSLSPTLSAIVLGVAAGALEDLKALAKVKRPSFNPAITIAEDPVVQYKIGQLEVRLAAARAFNYEAVEEIWGRVAAGAHLQPIEGVRVRAMVAHVHTECMAIVNEAFSLSGSNAIYNASALQRRWRDVRAASQHLGASPETFGILGALELDQDVSPMATD</sequence>
<proteinExistence type="predicted"/>
<evidence type="ECO:0000259" key="2">
    <source>
        <dbReference type="Pfam" id="PF02771"/>
    </source>
</evidence>
<dbReference type="PIRSF" id="PIRSF016578">
    <property type="entry name" value="HsaA"/>
    <property type="match status" value="1"/>
</dbReference>
<dbReference type="Gene3D" id="1.20.140.10">
    <property type="entry name" value="Butyryl-CoA Dehydrogenase, subunit A, domain 3"/>
    <property type="match status" value="1"/>
</dbReference>
<protein>
    <submittedName>
        <fullName evidence="4">Acyl-CoA dehydrogenase family protein</fullName>
    </submittedName>
</protein>
<dbReference type="SUPFAM" id="SSF56645">
    <property type="entry name" value="Acyl-CoA dehydrogenase NM domain-like"/>
    <property type="match status" value="1"/>
</dbReference>